<dbReference type="PANTHER" id="PTHR34383:SF1">
    <property type="entry name" value="ADP-POLYPHOSPHATE PHOSPHOTRANSFERASE"/>
    <property type="match status" value="1"/>
</dbReference>
<evidence type="ECO:0000256" key="1">
    <source>
        <dbReference type="ARBA" id="ARBA00009924"/>
    </source>
</evidence>
<comment type="similarity">
    <text evidence="1 6">Belongs to the polyphosphate kinase 2 (PPK2) family. Class I subfamily.</text>
</comment>
<keyword evidence="2 6" id="KW-0808">Transferase</keyword>
<dbReference type="GO" id="GO:0006754">
    <property type="term" value="P:ATP biosynthetic process"/>
    <property type="evidence" value="ECO:0007669"/>
    <property type="project" value="UniProtKB-KW"/>
</dbReference>
<accession>A0A1G5M5E4</accession>
<proteinExistence type="inferred from homology"/>
<dbReference type="GO" id="GO:0008976">
    <property type="term" value="F:polyphosphate kinase activity"/>
    <property type="evidence" value="ECO:0007669"/>
    <property type="project" value="UniProtKB-UniRule"/>
</dbReference>
<dbReference type="Gene3D" id="3.40.50.300">
    <property type="entry name" value="P-loop containing nucleotide triphosphate hydrolases"/>
    <property type="match status" value="1"/>
</dbReference>
<comment type="function">
    <text evidence="6">Uses inorganic polyphosphate (polyP) as a donor to convert GDP to GTP or ADP to ATP.</text>
</comment>
<sequence length="289" mass="33579">MNNQDFSTFDLDAPELPAWVHENALTSGNFPYSKKLKRTKYENELRDLQRELVQVLAWAQNTNQRIVLLFEGRDAAGKGGSIKVLRENLNPRHARIVALAKPTERESGQWYFQRYVEELPSNGEMVLFDRSWYNRGVVEPVMGFCSETEAAVFLREAPDFERMLVRDGVHLFKFWLNIGREMQLKRFHDRRHDPLKSWKISPVDKEAIKRWPAFSAARDRMLAATHSHEAPWYVVRANDKRRARLNLIRTVLLTLPYDGKNRERIGELDEAIVSQGPEFLSEVEASPTG</sequence>
<evidence type="ECO:0000256" key="3">
    <source>
        <dbReference type="ARBA" id="ARBA00022777"/>
    </source>
</evidence>
<dbReference type="PANTHER" id="PTHR34383">
    <property type="entry name" value="POLYPHOSPHATE:AMP PHOSPHOTRANSFERASE-RELATED"/>
    <property type="match status" value="1"/>
</dbReference>
<organism evidence="8 9">
    <name type="scientific">Afifella marina DSM 2698</name>
    <dbReference type="NCBI Taxonomy" id="1120955"/>
    <lineage>
        <taxon>Bacteria</taxon>
        <taxon>Pseudomonadati</taxon>
        <taxon>Pseudomonadota</taxon>
        <taxon>Alphaproteobacteria</taxon>
        <taxon>Hyphomicrobiales</taxon>
        <taxon>Afifellaceae</taxon>
        <taxon>Afifella</taxon>
    </lineage>
</organism>
<dbReference type="SUPFAM" id="SSF52540">
    <property type="entry name" value="P-loop containing nucleoside triphosphate hydrolases"/>
    <property type="match status" value="1"/>
</dbReference>
<evidence type="ECO:0000256" key="4">
    <source>
        <dbReference type="ARBA" id="ARBA00023310"/>
    </source>
</evidence>
<dbReference type="Proteomes" id="UP000199347">
    <property type="component" value="Unassembled WGS sequence"/>
</dbReference>
<gene>
    <name evidence="8" type="ORF">SAMN03080610_00031</name>
</gene>
<dbReference type="InterPro" id="IPR016898">
    <property type="entry name" value="Polyphosphate_phosphotransfera"/>
</dbReference>
<dbReference type="RefSeq" id="WP_092808888.1">
    <property type="nucleotide sequence ID" value="NZ_FMVW01000001.1"/>
</dbReference>
<evidence type="ECO:0000256" key="2">
    <source>
        <dbReference type="ARBA" id="ARBA00022679"/>
    </source>
</evidence>
<evidence type="ECO:0000256" key="6">
    <source>
        <dbReference type="RuleBase" id="RU369062"/>
    </source>
</evidence>
<dbReference type="InterPro" id="IPR022486">
    <property type="entry name" value="PPK2_PA0141"/>
</dbReference>
<keyword evidence="9" id="KW-1185">Reference proteome</keyword>
<dbReference type="NCBIfam" id="TIGR03707">
    <property type="entry name" value="PPK2_P_aer"/>
    <property type="match status" value="1"/>
</dbReference>
<dbReference type="InterPro" id="IPR022488">
    <property type="entry name" value="PPK2-related"/>
</dbReference>
<dbReference type="Pfam" id="PF03976">
    <property type="entry name" value="PPK2"/>
    <property type="match status" value="1"/>
</dbReference>
<dbReference type="EC" id="2.7.4.-" evidence="6"/>
<dbReference type="PIRSF" id="PIRSF028756">
    <property type="entry name" value="PPK2_prd"/>
    <property type="match status" value="1"/>
</dbReference>
<feature type="domain" description="Polyphosphate kinase-2-related" evidence="7">
    <location>
        <begin position="36"/>
        <end position="261"/>
    </location>
</feature>
<comment type="subunit">
    <text evidence="6">Homotetramer.</text>
</comment>
<reference evidence="8 9" key="1">
    <citation type="submission" date="2016-10" db="EMBL/GenBank/DDBJ databases">
        <authorList>
            <person name="de Groot N.N."/>
        </authorList>
    </citation>
    <scope>NUCLEOTIDE SEQUENCE [LARGE SCALE GENOMIC DNA]</scope>
    <source>
        <strain evidence="8 9">DSM 2698</strain>
    </source>
</reference>
<evidence type="ECO:0000256" key="5">
    <source>
        <dbReference type="ARBA" id="ARBA00024500"/>
    </source>
</evidence>
<dbReference type="AlphaFoldDB" id="A0A1G5M5E4"/>
<comment type="catalytic activity">
    <reaction evidence="5">
        <text>[phosphate](n) + ATP = [phosphate](n+1) + ADP</text>
        <dbReference type="Rhea" id="RHEA:19573"/>
        <dbReference type="Rhea" id="RHEA-COMP:9859"/>
        <dbReference type="Rhea" id="RHEA-COMP:14280"/>
        <dbReference type="ChEBI" id="CHEBI:16838"/>
        <dbReference type="ChEBI" id="CHEBI:30616"/>
        <dbReference type="ChEBI" id="CHEBI:456216"/>
    </reaction>
    <physiologicalReaction direction="right-to-left" evidence="5">
        <dbReference type="Rhea" id="RHEA:19575"/>
    </physiologicalReaction>
</comment>
<keyword evidence="4" id="KW-0066">ATP synthesis</keyword>
<dbReference type="STRING" id="1120955.SAMN03080610_00031"/>
<dbReference type="InterPro" id="IPR027417">
    <property type="entry name" value="P-loop_NTPase"/>
</dbReference>
<dbReference type="OrthoDB" id="9775224at2"/>
<evidence type="ECO:0000259" key="7">
    <source>
        <dbReference type="Pfam" id="PF03976"/>
    </source>
</evidence>
<dbReference type="EMBL" id="FMVW01000001">
    <property type="protein sequence ID" value="SCZ19579.1"/>
    <property type="molecule type" value="Genomic_DNA"/>
</dbReference>
<evidence type="ECO:0000313" key="9">
    <source>
        <dbReference type="Proteomes" id="UP000199347"/>
    </source>
</evidence>
<evidence type="ECO:0000313" key="8">
    <source>
        <dbReference type="EMBL" id="SCZ19579.1"/>
    </source>
</evidence>
<name>A0A1G5M5E4_AFIMA</name>
<keyword evidence="3 6" id="KW-0418">Kinase</keyword>
<protein>
    <recommendedName>
        <fullName evidence="6">ADP/GDP-polyphosphate phosphotransferase</fullName>
        <ecNumber evidence="6">2.7.4.-</ecNumber>
    </recommendedName>
    <alternativeName>
        <fullName evidence="6">Polyphosphate kinase PPK2</fullName>
    </alternativeName>
</protein>